<evidence type="ECO:0000313" key="1">
    <source>
        <dbReference type="EMBL" id="QFR24980.1"/>
    </source>
</evidence>
<protein>
    <submittedName>
        <fullName evidence="1">Uncharacterized protein</fullName>
    </submittedName>
</protein>
<dbReference type="Proteomes" id="UP000326779">
    <property type="component" value="Chromosome"/>
</dbReference>
<dbReference type="RefSeq" id="WP_146995476.1">
    <property type="nucleotide sequence ID" value="NZ_BJTX01000100.1"/>
</dbReference>
<dbReference type="KEGG" id="lhb:D1010_17205"/>
<dbReference type="EMBL" id="CP045143">
    <property type="protein sequence ID" value="QFR24980.1"/>
    <property type="molecule type" value="Genomic_DNA"/>
</dbReference>
<accession>A0A510TYX1</accession>
<proteinExistence type="predicted"/>
<name>A0A510TYX1_9LACO</name>
<dbReference type="AlphaFoldDB" id="A0A510TYX1"/>
<evidence type="ECO:0000313" key="2">
    <source>
        <dbReference type="Proteomes" id="UP000326779"/>
    </source>
</evidence>
<reference evidence="1 2" key="1">
    <citation type="submission" date="2019-10" db="EMBL/GenBank/DDBJ databases">
        <title>The completed genome of Lactobacillus harbinensis M1.</title>
        <authorList>
            <person name="Zheng Y."/>
        </authorList>
    </citation>
    <scope>NUCLEOTIDE SEQUENCE [LARGE SCALE GENOMIC DNA]</scope>
    <source>
        <strain evidence="1 2">M1</strain>
    </source>
</reference>
<sequence length="208" mass="23983">MLKTVELGFENGDTMRLPAKAIDLALDDIAQSFYYSNYTNPDDGAYESTVQEIGRGHLAIRKDWFEPLADRLMEAGRQQTDDPVVAQALPNYYQVDRNMVTEWLAQRMPANQIKQKVLEALTVHFVETMPADLTRIVLVRSDRPDEKLSVPWRNLTREDQLDYNELAINLESATRFIVMFDARDPHIQDPDHGRKEAELLGFLGEDEW</sequence>
<organism evidence="1 2">
    <name type="scientific">Schleiferilactobacillus harbinensis</name>
    <dbReference type="NCBI Taxonomy" id="304207"/>
    <lineage>
        <taxon>Bacteria</taxon>
        <taxon>Bacillati</taxon>
        <taxon>Bacillota</taxon>
        <taxon>Bacilli</taxon>
        <taxon>Lactobacillales</taxon>
        <taxon>Lactobacillaceae</taxon>
        <taxon>Schleiferilactobacillus</taxon>
    </lineage>
</organism>
<gene>
    <name evidence="1" type="ORF">D1010_17205</name>
</gene>